<name>A0ABX3ARG4_ALILO</name>
<sequence length="151" mass="17676">MIERIHTAYKGEVYGISFFTYFAKYYSDSTFIPLWKSLIQVEILTADLIQVSLNRHAISYNRDDSLMIEKGLNDAKKWIDLPWQELVETLAQWVEPYEEKYRGWASQATQDIEVFELISAHETAIYECWKAERNGQSGIPHLLAFIKAYTI</sequence>
<dbReference type="EMBL" id="AJYJ02000124">
    <property type="protein sequence ID" value="OEF10737.1"/>
    <property type="molecule type" value="Genomic_DNA"/>
</dbReference>
<dbReference type="Proteomes" id="UP000095059">
    <property type="component" value="Unassembled WGS sequence"/>
</dbReference>
<organism evidence="1 2">
    <name type="scientific">Aliivibrio logei 5S-186</name>
    <dbReference type="NCBI Taxonomy" id="626086"/>
    <lineage>
        <taxon>Bacteria</taxon>
        <taxon>Pseudomonadati</taxon>
        <taxon>Pseudomonadota</taxon>
        <taxon>Gammaproteobacteria</taxon>
        <taxon>Vibrionales</taxon>
        <taxon>Vibrionaceae</taxon>
        <taxon>Aliivibrio</taxon>
    </lineage>
</organism>
<evidence type="ECO:0000313" key="1">
    <source>
        <dbReference type="EMBL" id="OEF10737.1"/>
    </source>
</evidence>
<gene>
    <name evidence="1" type="ORF">A1Q5_12915</name>
</gene>
<keyword evidence="2" id="KW-1185">Reference proteome</keyword>
<protein>
    <submittedName>
        <fullName evidence="1">Uncharacterized protein</fullName>
    </submittedName>
</protein>
<proteinExistence type="predicted"/>
<dbReference type="RefSeq" id="WP_017022307.1">
    <property type="nucleotide sequence ID" value="NZ_AJYJ02000124.1"/>
</dbReference>
<comment type="caution">
    <text evidence="1">The sequence shown here is derived from an EMBL/GenBank/DDBJ whole genome shotgun (WGS) entry which is preliminary data.</text>
</comment>
<reference evidence="1 2" key="1">
    <citation type="journal article" date="2012" name="Science">
        <title>Ecological populations of bacteria act as socially cohesive units of antibiotic production and resistance.</title>
        <authorList>
            <person name="Cordero O.X."/>
            <person name="Wildschutte H."/>
            <person name="Kirkup B."/>
            <person name="Proehl S."/>
            <person name="Ngo L."/>
            <person name="Hussain F."/>
            <person name="Le Roux F."/>
            <person name="Mincer T."/>
            <person name="Polz M.F."/>
        </authorList>
    </citation>
    <scope>NUCLEOTIDE SEQUENCE [LARGE SCALE GENOMIC DNA]</scope>
    <source>
        <strain evidence="1 2">5S-186</strain>
    </source>
</reference>
<evidence type="ECO:0000313" key="2">
    <source>
        <dbReference type="Proteomes" id="UP000095059"/>
    </source>
</evidence>
<accession>A0ABX3ARG4</accession>